<keyword evidence="2" id="KW-1185">Reference proteome</keyword>
<gene>
    <name evidence="1" type="ORF">BDN70DRAFT_605449</name>
</gene>
<reference evidence="1" key="1">
    <citation type="submission" date="2020-11" db="EMBL/GenBank/DDBJ databases">
        <authorList>
            <consortium name="DOE Joint Genome Institute"/>
            <person name="Ahrendt S."/>
            <person name="Riley R."/>
            <person name="Andreopoulos W."/>
            <person name="Labutti K."/>
            <person name="Pangilinan J."/>
            <person name="Ruiz-Duenas F.J."/>
            <person name="Barrasa J.M."/>
            <person name="Sanchez-Garcia M."/>
            <person name="Camarero S."/>
            <person name="Miyauchi S."/>
            <person name="Serrano A."/>
            <person name="Linde D."/>
            <person name="Babiker R."/>
            <person name="Drula E."/>
            <person name="Ayuso-Fernandez I."/>
            <person name="Pacheco R."/>
            <person name="Padilla G."/>
            <person name="Ferreira P."/>
            <person name="Barriuso J."/>
            <person name="Kellner H."/>
            <person name="Castanera R."/>
            <person name="Alfaro M."/>
            <person name="Ramirez L."/>
            <person name="Pisabarro A.G."/>
            <person name="Kuo A."/>
            <person name="Tritt A."/>
            <person name="Lipzen A."/>
            <person name="He G."/>
            <person name="Yan M."/>
            <person name="Ng V."/>
            <person name="Cullen D."/>
            <person name="Martin F."/>
            <person name="Rosso M.-N."/>
            <person name="Henrissat B."/>
            <person name="Hibbett D."/>
            <person name="Martinez A.T."/>
            <person name="Grigoriev I.V."/>
        </authorList>
    </citation>
    <scope>NUCLEOTIDE SEQUENCE</scope>
    <source>
        <strain evidence="1">CIRM-BRFM 674</strain>
    </source>
</reference>
<protein>
    <submittedName>
        <fullName evidence="1">Uncharacterized protein</fullName>
    </submittedName>
</protein>
<proteinExistence type="predicted"/>
<name>A0A9P5YJP6_9AGAR</name>
<organism evidence="1 2">
    <name type="scientific">Pholiota conissans</name>
    <dbReference type="NCBI Taxonomy" id="109636"/>
    <lineage>
        <taxon>Eukaryota</taxon>
        <taxon>Fungi</taxon>
        <taxon>Dikarya</taxon>
        <taxon>Basidiomycota</taxon>
        <taxon>Agaricomycotina</taxon>
        <taxon>Agaricomycetes</taxon>
        <taxon>Agaricomycetidae</taxon>
        <taxon>Agaricales</taxon>
        <taxon>Agaricineae</taxon>
        <taxon>Strophariaceae</taxon>
        <taxon>Pholiota</taxon>
    </lineage>
</organism>
<evidence type="ECO:0000313" key="1">
    <source>
        <dbReference type="EMBL" id="KAF9471077.1"/>
    </source>
</evidence>
<sequence>MISRRTFEDISNYRRSVTLREHHPLHCWNRLLLSLSMSLTVSFSKARIYAQVIRPVSRSVGRSVKSVASVPSNSSLILSVSPSLDLLTCDAIMCGGLIVGRPLISVPSMLRIHTLCGHYRPNVYATNHACHTHIHSFIHLYRWLASVRLVEIR</sequence>
<accession>A0A9P5YJP6</accession>
<dbReference type="AlphaFoldDB" id="A0A9P5YJP6"/>
<evidence type="ECO:0000313" key="2">
    <source>
        <dbReference type="Proteomes" id="UP000807469"/>
    </source>
</evidence>
<comment type="caution">
    <text evidence="1">The sequence shown here is derived from an EMBL/GenBank/DDBJ whole genome shotgun (WGS) entry which is preliminary data.</text>
</comment>
<dbReference type="Proteomes" id="UP000807469">
    <property type="component" value="Unassembled WGS sequence"/>
</dbReference>
<dbReference type="EMBL" id="MU155765">
    <property type="protein sequence ID" value="KAF9471077.1"/>
    <property type="molecule type" value="Genomic_DNA"/>
</dbReference>